<evidence type="ECO:0000313" key="2">
    <source>
        <dbReference type="Proteomes" id="UP000886998"/>
    </source>
</evidence>
<name>A0A8X6Y0K5_9ARAC</name>
<dbReference type="AlphaFoldDB" id="A0A8X6Y0K5"/>
<dbReference type="Proteomes" id="UP000886998">
    <property type="component" value="Unassembled WGS sequence"/>
</dbReference>
<reference evidence="1" key="1">
    <citation type="submission" date="2020-08" db="EMBL/GenBank/DDBJ databases">
        <title>Multicomponent nature underlies the extraordinary mechanical properties of spider dragline silk.</title>
        <authorList>
            <person name="Kono N."/>
            <person name="Nakamura H."/>
            <person name="Mori M."/>
            <person name="Yoshida Y."/>
            <person name="Ohtoshi R."/>
            <person name="Malay A.D."/>
            <person name="Moran D.A.P."/>
            <person name="Tomita M."/>
            <person name="Numata K."/>
            <person name="Arakawa K."/>
        </authorList>
    </citation>
    <scope>NUCLEOTIDE SEQUENCE</scope>
</reference>
<comment type="caution">
    <text evidence="1">The sequence shown here is derived from an EMBL/GenBank/DDBJ whole genome shotgun (WGS) entry which is preliminary data.</text>
</comment>
<dbReference type="EMBL" id="BMAV01014378">
    <property type="protein sequence ID" value="GFY62739.1"/>
    <property type="molecule type" value="Genomic_DNA"/>
</dbReference>
<accession>A0A8X6Y0K5</accession>
<evidence type="ECO:0000313" key="1">
    <source>
        <dbReference type="EMBL" id="GFY62739.1"/>
    </source>
</evidence>
<gene>
    <name evidence="1" type="ORF">TNIN_465101</name>
</gene>
<organism evidence="1 2">
    <name type="scientific">Trichonephila inaurata madagascariensis</name>
    <dbReference type="NCBI Taxonomy" id="2747483"/>
    <lineage>
        <taxon>Eukaryota</taxon>
        <taxon>Metazoa</taxon>
        <taxon>Ecdysozoa</taxon>
        <taxon>Arthropoda</taxon>
        <taxon>Chelicerata</taxon>
        <taxon>Arachnida</taxon>
        <taxon>Araneae</taxon>
        <taxon>Araneomorphae</taxon>
        <taxon>Entelegynae</taxon>
        <taxon>Araneoidea</taxon>
        <taxon>Nephilidae</taxon>
        <taxon>Trichonephila</taxon>
        <taxon>Trichonephila inaurata</taxon>
    </lineage>
</organism>
<proteinExistence type="predicted"/>
<protein>
    <submittedName>
        <fullName evidence="1">Uncharacterized protein</fullName>
    </submittedName>
</protein>
<keyword evidence="2" id="KW-1185">Reference proteome</keyword>
<sequence>MFKILPQRSTFRRKKLPPKEAENYVQLKEEWTYTIFNDEKKFCLDDYAGFYYYFQDLQKKSIVKAAVWSWKCNDLDMHWISW</sequence>